<keyword evidence="2" id="KW-1185">Reference proteome</keyword>
<sequence>MDVLVISDAMINIFMLPTRENADYWRIQNHLSIYIFCAEMQNKFQACFTPLSAILLTIVICLSNRPIRCSLIRLFGLQNCCDCGRDSEGSAPDEFDRTAYFDQLQR</sequence>
<evidence type="ECO:0000313" key="2">
    <source>
        <dbReference type="Proteomes" id="UP000271098"/>
    </source>
</evidence>
<dbReference type="AlphaFoldDB" id="A0A183E104"/>
<protein>
    <submittedName>
        <fullName evidence="3">G protein-coupled receptor</fullName>
    </submittedName>
</protein>
<proteinExistence type="predicted"/>
<organism evidence="3">
    <name type="scientific">Gongylonema pulchrum</name>
    <dbReference type="NCBI Taxonomy" id="637853"/>
    <lineage>
        <taxon>Eukaryota</taxon>
        <taxon>Metazoa</taxon>
        <taxon>Ecdysozoa</taxon>
        <taxon>Nematoda</taxon>
        <taxon>Chromadorea</taxon>
        <taxon>Rhabditida</taxon>
        <taxon>Spirurina</taxon>
        <taxon>Spiruromorpha</taxon>
        <taxon>Spiruroidea</taxon>
        <taxon>Gongylonematidae</taxon>
        <taxon>Gongylonema</taxon>
    </lineage>
</organism>
<accession>A0A183E104</accession>
<reference evidence="1 2" key="2">
    <citation type="submission" date="2018-11" db="EMBL/GenBank/DDBJ databases">
        <authorList>
            <consortium name="Pathogen Informatics"/>
        </authorList>
    </citation>
    <scope>NUCLEOTIDE SEQUENCE [LARGE SCALE GENOMIC DNA]</scope>
</reference>
<dbReference type="WBParaSite" id="GPUH_0001466401-mRNA-1">
    <property type="protein sequence ID" value="GPUH_0001466401-mRNA-1"/>
    <property type="gene ID" value="GPUH_0001466401"/>
</dbReference>
<name>A0A183E104_9BILA</name>
<evidence type="ECO:0000313" key="3">
    <source>
        <dbReference type="WBParaSite" id="GPUH_0001466401-mRNA-1"/>
    </source>
</evidence>
<gene>
    <name evidence="1" type="ORF">GPUH_LOCUS14645</name>
</gene>
<dbReference type="Proteomes" id="UP000271098">
    <property type="component" value="Unassembled WGS sequence"/>
</dbReference>
<reference evidence="3" key="1">
    <citation type="submission" date="2016-06" db="UniProtKB">
        <authorList>
            <consortium name="WormBaseParasite"/>
        </authorList>
    </citation>
    <scope>IDENTIFICATION</scope>
</reference>
<dbReference type="EMBL" id="UYRT01081498">
    <property type="protein sequence ID" value="VDN24526.1"/>
    <property type="molecule type" value="Genomic_DNA"/>
</dbReference>
<evidence type="ECO:0000313" key="1">
    <source>
        <dbReference type="EMBL" id="VDN24526.1"/>
    </source>
</evidence>